<proteinExistence type="predicted"/>
<dbReference type="AlphaFoldDB" id="A0A9P4ISK5"/>
<evidence type="ECO:0000313" key="1">
    <source>
        <dbReference type="EMBL" id="KAF2149242.1"/>
    </source>
</evidence>
<name>A0A9P4ISK5_9PEZI</name>
<gene>
    <name evidence="1" type="ORF">K461DRAFT_43311</name>
</gene>
<comment type="caution">
    <text evidence="1">The sequence shown here is derived from an EMBL/GenBank/DDBJ whole genome shotgun (WGS) entry which is preliminary data.</text>
</comment>
<protein>
    <submittedName>
        <fullName evidence="1">Uncharacterized protein</fullName>
    </submittedName>
</protein>
<sequence>MGAAPSSFSEPWGFVLIRTTTKTSAQQSTQELCWNLALSKLKQHVEYGSHPRMDPNGEIKRWVTSKFTLITIDEDEGANDKVVRTRFREWLDSNPDYDGICRHACLVLNDANVAALVNAPDPLPGYVMSAGSWDQAYVRILDADYDEGTAKKQRYRSWMRVRAAFLWEVFSRLRDTGSMLKLTPSIEVHGQIPIYNSIATAV</sequence>
<dbReference type="Proteomes" id="UP000799439">
    <property type="component" value="Unassembled WGS sequence"/>
</dbReference>
<dbReference type="EMBL" id="ML996091">
    <property type="protein sequence ID" value="KAF2149242.1"/>
    <property type="molecule type" value="Genomic_DNA"/>
</dbReference>
<reference evidence="1" key="1">
    <citation type="journal article" date="2020" name="Stud. Mycol.">
        <title>101 Dothideomycetes genomes: a test case for predicting lifestyles and emergence of pathogens.</title>
        <authorList>
            <person name="Haridas S."/>
            <person name="Albert R."/>
            <person name="Binder M."/>
            <person name="Bloem J."/>
            <person name="Labutti K."/>
            <person name="Salamov A."/>
            <person name="Andreopoulos B."/>
            <person name="Baker S."/>
            <person name="Barry K."/>
            <person name="Bills G."/>
            <person name="Bluhm B."/>
            <person name="Cannon C."/>
            <person name="Castanera R."/>
            <person name="Culley D."/>
            <person name="Daum C."/>
            <person name="Ezra D."/>
            <person name="Gonzalez J."/>
            <person name="Henrissat B."/>
            <person name="Kuo A."/>
            <person name="Liang C."/>
            <person name="Lipzen A."/>
            <person name="Lutzoni F."/>
            <person name="Magnuson J."/>
            <person name="Mondo S."/>
            <person name="Nolan M."/>
            <person name="Ohm R."/>
            <person name="Pangilinan J."/>
            <person name="Park H.-J."/>
            <person name="Ramirez L."/>
            <person name="Alfaro M."/>
            <person name="Sun H."/>
            <person name="Tritt A."/>
            <person name="Yoshinaga Y."/>
            <person name="Zwiers L.-H."/>
            <person name="Turgeon B."/>
            <person name="Goodwin S."/>
            <person name="Spatafora J."/>
            <person name="Crous P."/>
            <person name="Grigoriev I."/>
        </authorList>
    </citation>
    <scope>NUCLEOTIDE SEQUENCE</scope>
    <source>
        <strain evidence="1">CBS 260.36</strain>
    </source>
</reference>
<keyword evidence="2" id="KW-1185">Reference proteome</keyword>
<evidence type="ECO:0000313" key="2">
    <source>
        <dbReference type="Proteomes" id="UP000799439"/>
    </source>
</evidence>
<accession>A0A9P4ISK5</accession>
<organism evidence="1 2">
    <name type="scientific">Myriangium duriaei CBS 260.36</name>
    <dbReference type="NCBI Taxonomy" id="1168546"/>
    <lineage>
        <taxon>Eukaryota</taxon>
        <taxon>Fungi</taxon>
        <taxon>Dikarya</taxon>
        <taxon>Ascomycota</taxon>
        <taxon>Pezizomycotina</taxon>
        <taxon>Dothideomycetes</taxon>
        <taxon>Dothideomycetidae</taxon>
        <taxon>Myriangiales</taxon>
        <taxon>Myriangiaceae</taxon>
        <taxon>Myriangium</taxon>
    </lineage>
</organism>